<gene>
    <name evidence="2" type="ORF">B0A64_11220</name>
</gene>
<dbReference type="Proteomes" id="UP000214684">
    <property type="component" value="Unassembled WGS sequence"/>
</dbReference>
<dbReference type="Gene3D" id="1.10.760.10">
    <property type="entry name" value="Cytochrome c-like domain"/>
    <property type="match status" value="1"/>
</dbReference>
<feature type="chain" id="PRO_5030039361" evidence="1">
    <location>
        <begin position="24"/>
        <end position="106"/>
    </location>
</feature>
<dbReference type="PROSITE" id="PS51257">
    <property type="entry name" value="PROKAR_LIPOPROTEIN"/>
    <property type="match status" value="1"/>
</dbReference>
<evidence type="ECO:0000313" key="3">
    <source>
        <dbReference type="Proteomes" id="UP000214684"/>
    </source>
</evidence>
<name>A0A227PAN9_9FLAO</name>
<dbReference type="InterPro" id="IPR018588">
    <property type="entry name" value="Dihaem_cytochrome-c"/>
</dbReference>
<accession>A0A227PAN9</accession>
<feature type="signal peptide" evidence="1">
    <location>
        <begin position="1"/>
        <end position="23"/>
    </location>
</feature>
<dbReference type="GO" id="GO:0020037">
    <property type="term" value="F:heme binding"/>
    <property type="evidence" value="ECO:0007669"/>
    <property type="project" value="InterPro"/>
</dbReference>
<dbReference type="RefSeq" id="WP_089479616.1">
    <property type="nucleotide sequence ID" value="NZ_MUGS01000016.1"/>
</dbReference>
<keyword evidence="3" id="KW-1185">Reference proteome</keyword>
<proteinExistence type="predicted"/>
<dbReference type="OrthoDB" id="679921at2"/>
<protein>
    <submittedName>
        <fullName evidence="2">Cytochrome C</fullName>
    </submittedName>
</protein>
<dbReference type="Pfam" id="PF09626">
    <property type="entry name" value="DHC"/>
    <property type="match status" value="1"/>
</dbReference>
<dbReference type="GO" id="GO:0009055">
    <property type="term" value="F:electron transfer activity"/>
    <property type="evidence" value="ECO:0007669"/>
    <property type="project" value="InterPro"/>
</dbReference>
<dbReference type="AlphaFoldDB" id="A0A227PAN9"/>
<sequence length="106" mass="11658">MKSRILTLTAVVLLLASCGTQKTATVATKEPTATAVTEIAKPAALTPELAEGKNLYENSCARCHKLYDAKKFTQEEWKPILTRMQKKAKLDDTQIASISNYITSQL</sequence>
<reference evidence="2 3" key="1">
    <citation type="submission" date="2016-11" db="EMBL/GenBank/DDBJ databases">
        <title>Whole genomes of Flavobacteriaceae.</title>
        <authorList>
            <person name="Stine C."/>
            <person name="Li C."/>
            <person name="Tadesse D."/>
        </authorList>
    </citation>
    <scope>NUCLEOTIDE SEQUENCE [LARGE SCALE GENOMIC DNA]</scope>
    <source>
        <strain evidence="2 3">DSM 24704</strain>
    </source>
</reference>
<keyword evidence="1" id="KW-0732">Signal</keyword>
<organism evidence="2 3">
    <name type="scientific">Flavobacterium araucananum</name>
    <dbReference type="NCBI Taxonomy" id="946678"/>
    <lineage>
        <taxon>Bacteria</taxon>
        <taxon>Pseudomonadati</taxon>
        <taxon>Bacteroidota</taxon>
        <taxon>Flavobacteriia</taxon>
        <taxon>Flavobacteriales</taxon>
        <taxon>Flavobacteriaceae</taxon>
        <taxon>Flavobacterium</taxon>
    </lineage>
</organism>
<evidence type="ECO:0000313" key="2">
    <source>
        <dbReference type="EMBL" id="OXG06328.1"/>
    </source>
</evidence>
<dbReference type="InterPro" id="IPR036909">
    <property type="entry name" value="Cyt_c-like_dom_sf"/>
</dbReference>
<evidence type="ECO:0000256" key="1">
    <source>
        <dbReference type="SAM" id="SignalP"/>
    </source>
</evidence>
<dbReference type="SUPFAM" id="SSF46626">
    <property type="entry name" value="Cytochrome c"/>
    <property type="match status" value="1"/>
</dbReference>
<dbReference type="EMBL" id="MUGS01000016">
    <property type="protein sequence ID" value="OXG06328.1"/>
    <property type="molecule type" value="Genomic_DNA"/>
</dbReference>
<comment type="caution">
    <text evidence="2">The sequence shown here is derived from an EMBL/GenBank/DDBJ whole genome shotgun (WGS) entry which is preliminary data.</text>
</comment>